<evidence type="ECO:0000313" key="2">
    <source>
        <dbReference type="EMBL" id="EGT55872.1"/>
    </source>
</evidence>
<dbReference type="OrthoDB" id="5879460at2759"/>
<dbReference type="Proteomes" id="UP000008068">
    <property type="component" value="Unassembled WGS sequence"/>
</dbReference>
<gene>
    <name evidence="2" type="ORF">CAEBREN_11847</name>
</gene>
<protein>
    <submittedName>
        <fullName evidence="2">Uncharacterized protein</fullName>
    </submittedName>
</protein>
<dbReference type="HOGENOM" id="CLU_2111069_0_0_1"/>
<evidence type="ECO:0000313" key="3">
    <source>
        <dbReference type="Proteomes" id="UP000008068"/>
    </source>
</evidence>
<dbReference type="FunCoup" id="G0PGY8">
    <property type="interactions" value="1899"/>
</dbReference>
<proteinExistence type="predicted"/>
<reference evidence="3" key="1">
    <citation type="submission" date="2011-07" db="EMBL/GenBank/DDBJ databases">
        <authorList>
            <consortium name="Caenorhabditis brenneri Sequencing and Analysis Consortium"/>
            <person name="Wilson R.K."/>
        </authorList>
    </citation>
    <scope>NUCLEOTIDE SEQUENCE [LARGE SCALE GENOMIC DNA]</scope>
    <source>
        <strain evidence="3">PB2801</strain>
    </source>
</reference>
<feature type="region of interest" description="Disordered" evidence="1">
    <location>
        <begin position="101"/>
        <end position="123"/>
    </location>
</feature>
<feature type="compositionally biased region" description="Low complexity" evidence="1">
    <location>
        <begin position="101"/>
        <end position="112"/>
    </location>
</feature>
<dbReference type="eggNOG" id="ENOG502TISV">
    <property type="taxonomic scope" value="Eukaryota"/>
</dbReference>
<accession>G0PGY8</accession>
<dbReference type="AlphaFoldDB" id="G0PGY8"/>
<dbReference type="InParanoid" id="G0PGY8"/>
<name>G0PGY8_CAEBE</name>
<sequence length="142" mass="15941">MPQYIIKKEATIPCMAEPITSQFTNDYAPESIPSYNSAVPSDDVFASMGNWLDHAKENNVKASKKRINIRRLRDVVDSDDEWKEPTITSVNLVPNPFCISTSSSSSVSSNSDSDSKSDSKKSKRVCFNPSITFHYYEPHNNN</sequence>
<keyword evidence="3" id="KW-1185">Reference proteome</keyword>
<organism evidence="3">
    <name type="scientific">Caenorhabditis brenneri</name>
    <name type="common">Nematode worm</name>
    <dbReference type="NCBI Taxonomy" id="135651"/>
    <lineage>
        <taxon>Eukaryota</taxon>
        <taxon>Metazoa</taxon>
        <taxon>Ecdysozoa</taxon>
        <taxon>Nematoda</taxon>
        <taxon>Chromadorea</taxon>
        <taxon>Rhabditida</taxon>
        <taxon>Rhabditina</taxon>
        <taxon>Rhabditomorpha</taxon>
        <taxon>Rhabditoidea</taxon>
        <taxon>Rhabditidae</taxon>
        <taxon>Peloderinae</taxon>
        <taxon>Caenorhabditis</taxon>
    </lineage>
</organism>
<evidence type="ECO:0000256" key="1">
    <source>
        <dbReference type="SAM" id="MobiDB-lite"/>
    </source>
</evidence>
<dbReference type="EMBL" id="GL380452">
    <property type="protein sequence ID" value="EGT55872.1"/>
    <property type="molecule type" value="Genomic_DNA"/>
</dbReference>